<evidence type="ECO:0000256" key="8">
    <source>
        <dbReference type="ARBA" id="ARBA00038899"/>
    </source>
</evidence>
<evidence type="ECO:0000256" key="2">
    <source>
        <dbReference type="ARBA" id="ARBA00004604"/>
    </source>
</evidence>
<dbReference type="Gene3D" id="3.90.79.10">
    <property type="entry name" value="Nucleoside Triphosphate Pyrophosphohydrolase"/>
    <property type="match status" value="1"/>
</dbReference>
<evidence type="ECO:0000256" key="6">
    <source>
        <dbReference type="ARBA" id="ARBA00023242"/>
    </source>
</evidence>
<dbReference type="GO" id="GO:0005730">
    <property type="term" value="C:nucleolus"/>
    <property type="evidence" value="ECO:0007669"/>
    <property type="project" value="UniProtKB-SubCell"/>
</dbReference>
<proteinExistence type="inferred from homology"/>
<dbReference type="Proteomes" id="UP000276133">
    <property type="component" value="Unassembled WGS sequence"/>
</dbReference>
<organism evidence="18 19">
    <name type="scientific">Brachionus plicatilis</name>
    <name type="common">Marine rotifer</name>
    <name type="synonym">Brachionus muelleri</name>
    <dbReference type="NCBI Taxonomy" id="10195"/>
    <lineage>
        <taxon>Eukaryota</taxon>
        <taxon>Metazoa</taxon>
        <taxon>Spiralia</taxon>
        <taxon>Gnathifera</taxon>
        <taxon>Rotifera</taxon>
        <taxon>Eurotatoria</taxon>
        <taxon>Monogononta</taxon>
        <taxon>Pseudotrocha</taxon>
        <taxon>Ploima</taxon>
        <taxon>Brachionidae</taxon>
        <taxon>Brachionus</taxon>
    </lineage>
</organism>
<dbReference type="GO" id="GO:1990003">
    <property type="term" value="F:IDP phosphatase activity"/>
    <property type="evidence" value="ECO:0007669"/>
    <property type="project" value="UniProtKB-EC"/>
</dbReference>
<evidence type="ECO:0000256" key="10">
    <source>
        <dbReference type="ARBA" id="ARBA00041450"/>
    </source>
</evidence>
<comment type="subcellular location">
    <subcellularLocation>
        <location evidence="2">Nucleus</location>
        <location evidence="2">Nucleolus</location>
    </subcellularLocation>
    <subcellularLocation>
        <location evidence="3">Nucleus</location>
        <location evidence="3">Nucleoplasm</location>
    </subcellularLocation>
</comment>
<evidence type="ECO:0000256" key="16">
    <source>
        <dbReference type="ARBA" id="ARBA00048945"/>
    </source>
</evidence>
<dbReference type="GO" id="GO:0009117">
    <property type="term" value="P:nucleotide metabolic process"/>
    <property type="evidence" value="ECO:0007669"/>
    <property type="project" value="UniProtKB-KW"/>
</dbReference>
<dbReference type="EMBL" id="REGN01009623">
    <property type="protein sequence ID" value="RNA00723.1"/>
    <property type="molecule type" value="Genomic_DNA"/>
</dbReference>
<evidence type="ECO:0000256" key="14">
    <source>
        <dbReference type="ARBA" id="ARBA00047661"/>
    </source>
</evidence>
<dbReference type="AlphaFoldDB" id="A0A3M7PNP7"/>
<dbReference type="PANTHER" id="PTHR31699:SF1">
    <property type="entry name" value="U8 SNORNA-DECAPPING ENZYME"/>
    <property type="match status" value="1"/>
</dbReference>
<protein>
    <recommendedName>
        <fullName evidence="9">U8 snoRNA-decapping enzyme</fullName>
        <ecNumber evidence="8">3.6.1.64</ecNumber>
    </recommendedName>
    <alternativeName>
        <fullName evidence="12">IDP phosphatase</fullName>
    </alternativeName>
    <alternativeName>
        <fullName evidence="10">Inosine diphosphate phosphatase</fullName>
    </alternativeName>
    <alternativeName>
        <fullName evidence="11">Nucleoside diphosphate-linked moiety X motif 16</fullName>
    </alternativeName>
    <alternativeName>
        <fullName evidence="13">m7GpppN-mRNA hydrolase</fullName>
    </alternativeName>
</protein>
<dbReference type="GO" id="GO:0016077">
    <property type="term" value="P:sno(s)RNA catabolic process"/>
    <property type="evidence" value="ECO:0007669"/>
    <property type="project" value="TreeGrafter"/>
</dbReference>
<evidence type="ECO:0000259" key="17">
    <source>
        <dbReference type="PROSITE" id="PS51462"/>
    </source>
</evidence>
<dbReference type="STRING" id="10195.A0A3M7PNP7"/>
<comment type="caution">
    <text evidence="18">The sequence shown here is derived from an EMBL/GenBank/DDBJ whole genome shotgun (WGS) entry which is preliminary data.</text>
</comment>
<evidence type="ECO:0000256" key="15">
    <source>
        <dbReference type="ARBA" id="ARBA00047875"/>
    </source>
</evidence>
<dbReference type="InterPro" id="IPR054754">
    <property type="entry name" value="NudT16"/>
</dbReference>
<dbReference type="GO" id="GO:0030515">
    <property type="term" value="F:snoRNA binding"/>
    <property type="evidence" value="ECO:0007669"/>
    <property type="project" value="TreeGrafter"/>
</dbReference>
<gene>
    <name evidence="18" type="ORF">BpHYR1_039957</name>
</gene>
<evidence type="ECO:0000256" key="7">
    <source>
        <dbReference type="ARBA" id="ARBA00038173"/>
    </source>
</evidence>
<evidence type="ECO:0000256" key="5">
    <source>
        <dbReference type="ARBA" id="ARBA00023080"/>
    </source>
</evidence>
<comment type="catalytic activity">
    <reaction evidence="14">
        <text>a 5'-end (N(7)-methyl 5'-triphosphoguanosine)-ribonucleoside in mRNA + H2O = N(7)-methyl-GDP + a 5'-end phospho-ribonucleoside in mRNA + 2 H(+)</text>
        <dbReference type="Rhea" id="RHEA:67484"/>
        <dbReference type="Rhea" id="RHEA-COMP:15692"/>
        <dbReference type="Rhea" id="RHEA-COMP:17167"/>
        <dbReference type="ChEBI" id="CHEBI:15377"/>
        <dbReference type="ChEBI" id="CHEBI:15378"/>
        <dbReference type="ChEBI" id="CHEBI:63714"/>
        <dbReference type="ChEBI" id="CHEBI:138282"/>
        <dbReference type="ChEBI" id="CHEBI:156461"/>
        <dbReference type="EC" id="3.6.1.62"/>
    </reaction>
    <physiologicalReaction direction="left-to-right" evidence="14">
        <dbReference type="Rhea" id="RHEA:67485"/>
    </physiologicalReaction>
</comment>
<evidence type="ECO:0000256" key="9">
    <source>
        <dbReference type="ARBA" id="ARBA00039871"/>
    </source>
</evidence>
<reference evidence="18 19" key="1">
    <citation type="journal article" date="2018" name="Sci. Rep.">
        <title>Genomic signatures of local adaptation to the degree of environmental predictability in rotifers.</title>
        <authorList>
            <person name="Franch-Gras L."/>
            <person name="Hahn C."/>
            <person name="Garcia-Roger E.M."/>
            <person name="Carmona M.J."/>
            <person name="Serra M."/>
            <person name="Gomez A."/>
        </authorList>
    </citation>
    <scope>NUCLEOTIDE SEQUENCE [LARGE SCALE GENOMIC DNA]</scope>
    <source>
        <strain evidence="18">HYR1</strain>
    </source>
</reference>
<keyword evidence="4" id="KW-0694">RNA-binding</keyword>
<comment type="cofactor">
    <cofactor evidence="1">
        <name>Co(2+)</name>
        <dbReference type="ChEBI" id="CHEBI:48828"/>
    </cofactor>
</comment>
<name>A0A3M7PNP7_BRAPC</name>
<dbReference type="PANTHER" id="PTHR31699">
    <property type="entry name" value="NUDIX T16 FAMILY MEMBER"/>
    <property type="match status" value="1"/>
</dbReference>
<keyword evidence="5" id="KW-0546">Nucleotide metabolism</keyword>
<dbReference type="GO" id="GO:0140933">
    <property type="term" value="F:5'-(N(7)-methylguanosine 5'-triphospho)-[mRNA] hydrolase activity"/>
    <property type="evidence" value="ECO:0007669"/>
    <property type="project" value="UniProtKB-EC"/>
</dbReference>
<keyword evidence="6" id="KW-0539">Nucleus</keyword>
<evidence type="ECO:0000256" key="4">
    <source>
        <dbReference type="ARBA" id="ARBA00022884"/>
    </source>
</evidence>
<dbReference type="SUPFAM" id="SSF55811">
    <property type="entry name" value="Nudix"/>
    <property type="match status" value="1"/>
</dbReference>
<sequence length="214" mass="24767">MVENWDKILNALRSNKNFGQKWSKILDDHQTIELEQANKLVGHKKAAHVFLWAKNDQKLWGISQLASIMMQMRFDGYIGFPGGLIDPEDSDIVQGLNRELEEEINLEKEFFCTQHDYFFTCVCHSRKLVLHFYVKEVSHDQFKAMEQKSLVAEEYGKEVLGIIRPPLYKISPNKGFSVFVQSNFIGNALVQLLKTIDHLKILKTDELLSFIDSC</sequence>
<dbReference type="PROSITE" id="PS51462">
    <property type="entry name" value="NUDIX"/>
    <property type="match status" value="1"/>
</dbReference>
<dbReference type="InterPro" id="IPR015797">
    <property type="entry name" value="NUDIX_hydrolase-like_dom_sf"/>
</dbReference>
<evidence type="ECO:0000256" key="12">
    <source>
        <dbReference type="ARBA" id="ARBA00042015"/>
    </source>
</evidence>
<evidence type="ECO:0000256" key="13">
    <source>
        <dbReference type="ARBA" id="ARBA00043162"/>
    </source>
</evidence>
<dbReference type="Pfam" id="PF22327">
    <property type="entry name" value="Nudt16-like"/>
    <property type="match status" value="1"/>
</dbReference>
<evidence type="ECO:0000256" key="3">
    <source>
        <dbReference type="ARBA" id="ARBA00004642"/>
    </source>
</evidence>
<accession>A0A3M7PNP7</accession>
<dbReference type="GO" id="GO:0006402">
    <property type="term" value="P:mRNA catabolic process"/>
    <property type="evidence" value="ECO:0007669"/>
    <property type="project" value="TreeGrafter"/>
</dbReference>
<evidence type="ECO:0000313" key="18">
    <source>
        <dbReference type="EMBL" id="RNA00723.1"/>
    </source>
</evidence>
<dbReference type="OrthoDB" id="5950381at2759"/>
<keyword evidence="19" id="KW-1185">Reference proteome</keyword>
<dbReference type="GO" id="GO:1990174">
    <property type="term" value="F:phosphodiesterase decapping endonuclease activity"/>
    <property type="evidence" value="ECO:0007669"/>
    <property type="project" value="TreeGrafter"/>
</dbReference>
<dbReference type="GO" id="GO:0005654">
    <property type="term" value="C:nucleoplasm"/>
    <property type="evidence" value="ECO:0007669"/>
    <property type="project" value="UniProtKB-SubCell"/>
</dbReference>
<comment type="catalytic activity">
    <reaction evidence="15">
        <text>IDP + H2O = IMP + phosphate + H(+)</text>
        <dbReference type="Rhea" id="RHEA:35207"/>
        <dbReference type="ChEBI" id="CHEBI:15377"/>
        <dbReference type="ChEBI" id="CHEBI:15378"/>
        <dbReference type="ChEBI" id="CHEBI:43474"/>
        <dbReference type="ChEBI" id="CHEBI:58053"/>
        <dbReference type="ChEBI" id="CHEBI:58280"/>
        <dbReference type="EC" id="3.6.1.64"/>
    </reaction>
    <physiologicalReaction direction="left-to-right" evidence="15">
        <dbReference type="Rhea" id="RHEA:35208"/>
    </physiologicalReaction>
</comment>
<feature type="domain" description="Nudix hydrolase" evidence="17">
    <location>
        <begin position="42"/>
        <end position="193"/>
    </location>
</feature>
<dbReference type="InterPro" id="IPR000086">
    <property type="entry name" value="NUDIX_hydrolase_dom"/>
</dbReference>
<dbReference type="EC" id="3.6.1.64" evidence="8"/>
<evidence type="ECO:0000256" key="1">
    <source>
        <dbReference type="ARBA" id="ARBA00001941"/>
    </source>
</evidence>
<evidence type="ECO:0000256" key="11">
    <source>
        <dbReference type="ARBA" id="ARBA00041656"/>
    </source>
</evidence>
<comment type="similarity">
    <text evidence="7">Belongs to the Nudix hydrolase family. NUDT16 subfamily.</text>
</comment>
<evidence type="ECO:0000313" key="19">
    <source>
        <dbReference type="Proteomes" id="UP000276133"/>
    </source>
</evidence>
<comment type="catalytic activity">
    <reaction evidence="16">
        <text>dIDP + H2O = dIMP + phosphate + H(+)</text>
        <dbReference type="Rhea" id="RHEA:35211"/>
        <dbReference type="ChEBI" id="CHEBI:15377"/>
        <dbReference type="ChEBI" id="CHEBI:15378"/>
        <dbReference type="ChEBI" id="CHEBI:43474"/>
        <dbReference type="ChEBI" id="CHEBI:61194"/>
        <dbReference type="ChEBI" id="CHEBI:62286"/>
        <dbReference type="EC" id="3.6.1.64"/>
    </reaction>
    <physiologicalReaction direction="left-to-right" evidence="16">
        <dbReference type="Rhea" id="RHEA:35212"/>
    </physiologicalReaction>
</comment>